<sequence length="349" mass="37815">MYLAIVATALSFFYLTTAAQKTFNEIYIVHSLPSRTVYQFSNPSWIENLAVRSNGQLLLNVLSTPDLYLLDPMAEYSEPYLLYRFPNSLGLLGITEMQEDVFYILSGNFSVTTGDTGPGTYAVWKVDLTLYTLGKPWDPESAISKVVDMPEAKLLNSLMPLQITAEGGIVLISDSALGAVWQLDVSTGDYSILLAFPEMTFPTGASLPIGINGLRLRGDWLYWANSEQDTFCRVKIDSEGQAISAVETLVSNVTFIDDFAFDRQGNAWVALDLSSELGVIRPGQKDVTIALGASSSLTVAGPTSVQFGRACGDTETLYVVTNGAWANPINGTVTVGAQVLAVGTGEFYD</sequence>
<dbReference type="PANTHER" id="PTHR42060">
    <property type="entry name" value="NHL REPEAT-CONTAINING PROTEIN-RELATED"/>
    <property type="match status" value="1"/>
</dbReference>
<dbReference type="EMBL" id="PDLN01000012">
    <property type="protein sequence ID" value="RDW69884.1"/>
    <property type="molecule type" value="Genomic_DNA"/>
</dbReference>
<dbReference type="SUPFAM" id="SSF63829">
    <property type="entry name" value="Calcium-dependent phosphotriesterase"/>
    <property type="match status" value="1"/>
</dbReference>
<protein>
    <recommendedName>
        <fullName evidence="4">SMP-30/Gluconolactonase/LRE-like region domain-containing protein</fullName>
    </recommendedName>
</protein>
<keyword evidence="3" id="KW-1185">Reference proteome</keyword>
<evidence type="ECO:0000313" key="2">
    <source>
        <dbReference type="EMBL" id="RDW69884.1"/>
    </source>
</evidence>
<gene>
    <name evidence="2" type="ORF">BP5796_08281</name>
</gene>
<accession>A0A3D8R7S7</accession>
<name>A0A3D8R7S7_9HELO</name>
<dbReference type="PANTHER" id="PTHR42060:SF1">
    <property type="entry name" value="NHL REPEAT-CONTAINING PROTEIN"/>
    <property type="match status" value="1"/>
</dbReference>
<proteinExistence type="predicted"/>
<evidence type="ECO:0000313" key="3">
    <source>
        <dbReference type="Proteomes" id="UP000256328"/>
    </source>
</evidence>
<dbReference type="OrthoDB" id="9977941at2759"/>
<dbReference type="Gene3D" id="2.120.10.30">
    <property type="entry name" value="TolB, C-terminal domain"/>
    <property type="match status" value="1"/>
</dbReference>
<dbReference type="AlphaFoldDB" id="A0A3D8R7S7"/>
<organism evidence="2 3">
    <name type="scientific">Coleophoma crateriformis</name>
    <dbReference type="NCBI Taxonomy" id="565419"/>
    <lineage>
        <taxon>Eukaryota</taxon>
        <taxon>Fungi</taxon>
        <taxon>Dikarya</taxon>
        <taxon>Ascomycota</taxon>
        <taxon>Pezizomycotina</taxon>
        <taxon>Leotiomycetes</taxon>
        <taxon>Helotiales</taxon>
        <taxon>Dermateaceae</taxon>
        <taxon>Coleophoma</taxon>
    </lineage>
</organism>
<keyword evidence="1" id="KW-0732">Signal</keyword>
<dbReference type="InterPro" id="IPR011042">
    <property type="entry name" value="6-blade_b-propeller_TolB-like"/>
</dbReference>
<dbReference type="InterPro" id="IPR052998">
    <property type="entry name" value="Hetero-Diels-Alderase-like"/>
</dbReference>
<comment type="caution">
    <text evidence="2">The sequence shown here is derived from an EMBL/GenBank/DDBJ whole genome shotgun (WGS) entry which is preliminary data.</text>
</comment>
<feature type="chain" id="PRO_5017693311" description="SMP-30/Gluconolactonase/LRE-like region domain-containing protein" evidence="1">
    <location>
        <begin position="20"/>
        <end position="349"/>
    </location>
</feature>
<dbReference type="Proteomes" id="UP000256328">
    <property type="component" value="Unassembled WGS sequence"/>
</dbReference>
<feature type="signal peptide" evidence="1">
    <location>
        <begin position="1"/>
        <end position="19"/>
    </location>
</feature>
<reference evidence="2 3" key="1">
    <citation type="journal article" date="2018" name="IMA Fungus">
        <title>IMA Genome-F 9: Draft genome sequence of Annulohypoxylon stygium, Aspergillus mulundensis, Berkeleyomyces basicola (syn. Thielaviopsis basicola), Ceratocystis smalleyi, two Cercospora beticola strains, Coleophoma cylindrospora, Fusarium fracticaudum, Phialophora cf. hyalina, and Morchella septimelata.</title>
        <authorList>
            <person name="Wingfield B.D."/>
            <person name="Bills G.F."/>
            <person name="Dong Y."/>
            <person name="Huang W."/>
            <person name="Nel W.J."/>
            <person name="Swalarsk-Parry B.S."/>
            <person name="Vaghefi N."/>
            <person name="Wilken P.M."/>
            <person name="An Z."/>
            <person name="de Beer Z.W."/>
            <person name="De Vos L."/>
            <person name="Chen L."/>
            <person name="Duong T.A."/>
            <person name="Gao Y."/>
            <person name="Hammerbacher A."/>
            <person name="Kikkert J.R."/>
            <person name="Li Y."/>
            <person name="Li H."/>
            <person name="Li K."/>
            <person name="Li Q."/>
            <person name="Liu X."/>
            <person name="Ma X."/>
            <person name="Naidoo K."/>
            <person name="Pethybridge S.J."/>
            <person name="Sun J."/>
            <person name="Steenkamp E.T."/>
            <person name="van der Nest M.A."/>
            <person name="van Wyk S."/>
            <person name="Wingfield M.J."/>
            <person name="Xiong C."/>
            <person name="Yue Q."/>
            <person name="Zhang X."/>
        </authorList>
    </citation>
    <scope>NUCLEOTIDE SEQUENCE [LARGE SCALE GENOMIC DNA]</scope>
    <source>
        <strain evidence="2 3">BP5796</strain>
    </source>
</reference>
<evidence type="ECO:0000256" key="1">
    <source>
        <dbReference type="SAM" id="SignalP"/>
    </source>
</evidence>
<evidence type="ECO:0008006" key="4">
    <source>
        <dbReference type="Google" id="ProtNLM"/>
    </source>
</evidence>